<dbReference type="SUPFAM" id="SSF48403">
    <property type="entry name" value="Ankyrin repeat"/>
    <property type="match status" value="1"/>
</dbReference>
<dbReference type="VEuPathDB" id="TrichDB:TVAGG3_0343820"/>
<sequence>MDFLVPRIKTGKVTLNFVLHLLDVVSTAREYQKIISKVRDQINQDFNVKINKNNDYLFKSYDFFDMPFLHDQESVPEDNVEYYAKKNDQYNADEELCKVCHRGHINCFKYLLLNGAELKNVHLFYAIIGGNNEIIRTISDQITDFKIFIELAMNVNRNDLADWFIERTSKKFNIKCASPLYCCNFKAFQYLYLKNKSLFSTNLLKWYSYEVNPLSIAAGLFQSIDILNEFSTYKDFTANHPNHEIIKPILPDAVLLGNMEIVRWLVEHGAKSNKSLKAALKSKNYDILKYLVSKSFNINYIKPDKGEPSVSAIAIEDHPIEIIKFLLENGADPNYNKDMIIAAAQRGDIEIFKLLIQYGAKYDITWFHFKAYYAQILIIQFNIIIHDQIHYQ</sequence>
<dbReference type="Gene3D" id="1.25.40.20">
    <property type="entry name" value="Ankyrin repeat-containing domain"/>
    <property type="match status" value="1"/>
</dbReference>
<keyword evidence="2" id="KW-1185">Reference proteome</keyword>
<dbReference type="PANTHER" id="PTHR24159">
    <property type="match status" value="1"/>
</dbReference>
<dbReference type="InterPro" id="IPR036770">
    <property type="entry name" value="Ankyrin_rpt-contain_sf"/>
</dbReference>
<dbReference type="STRING" id="5722.A2E8N6"/>
<dbReference type="Proteomes" id="UP000001542">
    <property type="component" value="Unassembled WGS sequence"/>
</dbReference>
<dbReference type="SMR" id="A2E8N6"/>
<dbReference type="PANTHER" id="PTHR24159:SF5">
    <property type="entry name" value="ANK_REP_REGION DOMAIN-CONTAINING PROTEIN"/>
    <property type="match status" value="1"/>
</dbReference>
<accession>A2E8N6</accession>
<protein>
    <submittedName>
        <fullName evidence="1">Uncharacterized protein</fullName>
    </submittedName>
</protein>
<proteinExistence type="predicted"/>
<dbReference type="AlphaFoldDB" id="A2E8N6"/>
<reference evidence="1" key="2">
    <citation type="journal article" date="2007" name="Science">
        <title>Draft genome sequence of the sexually transmitted pathogen Trichomonas vaginalis.</title>
        <authorList>
            <person name="Carlton J.M."/>
            <person name="Hirt R.P."/>
            <person name="Silva J.C."/>
            <person name="Delcher A.L."/>
            <person name="Schatz M."/>
            <person name="Zhao Q."/>
            <person name="Wortman J.R."/>
            <person name="Bidwell S.L."/>
            <person name="Alsmark U.C.M."/>
            <person name="Besteiro S."/>
            <person name="Sicheritz-Ponten T."/>
            <person name="Noel C.J."/>
            <person name="Dacks J.B."/>
            <person name="Foster P.G."/>
            <person name="Simillion C."/>
            <person name="Van de Peer Y."/>
            <person name="Miranda-Saavedra D."/>
            <person name="Barton G.J."/>
            <person name="Westrop G.D."/>
            <person name="Mueller S."/>
            <person name="Dessi D."/>
            <person name="Fiori P.L."/>
            <person name="Ren Q."/>
            <person name="Paulsen I."/>
            <person name="Zhang H."/>
            <person name="Bastida-Corcuera F.D."/>
            <person name="Simoes-Barbosa A."/>
            <person name="Brown M.T."/>
            <person name="Hayes R.D."/>
            <person name="Mukherjee M."/>
            <person name="Okumura C.Y."/>
            <person name="Schneider R."/>
            <person name="Smith A.J."/>
            <person name="Vanacova S."/>
            <person name="Villalvazo M."/>
            <person name="Haas B.J."/>
            <person name="Pertea M."/>
            <person name="Feldblyum T.V."/>
            <person name="Utterback T.R."/>
            <person name="Shu C.L."/>
            <person name="Osoegawa K."/>
            <person name="de Jong P.J."/>
            <person name="Hrdy I."/>
            <person name="Horvathova L."/>
            <person name="Zubacova Z."/>
            <person name="Dolezal P."/>
            <person name="Malik S.B."/>
            <person name="Logsdon J.M. Jr."/>
            <person name="Henze K."/>
            <person name="Gupta A."/>
            <person name="Wang C.C."/>
            <person name="Dunne R.L."/>
            <person name="Upcroft J.A."/>
            <person name="Upcroft P."/>
            <person name="White O."/>
            <person name="Salzberg S.L."/>
            <person name="Tang P."/>
            <person name="Chiu C.-H."/>
            <person name="Lee Y.-S."/>
            <person name="Embley T.M."/>
            <person name="Coombs G.H."/>
            <person name="Mottram J.C."/>
            <person name="Tachezy J."/>
            <person name="Fraser-Liggett C.M."/>
            <person name="Johnson P.J."/>
        </authorList>
    </citation>
    <scope>NUCLEOTIDE SEQUENCE [LARGE SCALE GENOMIC DNA]</scope>
    <source>
        <strain evidence="1">G3</strain>
    </source>
</reference>
<dbReference type="SMART" id="SM00248">
    <property type="entry name" value="ANK"/>
    <property type="match status" value="3"/>
</dbReference>
<dbReference type="InterPro" id="IPR002110">
    <property type="entry name" value="Ankyrin_rpt"/>
</dbReference>
<evidence type="ECO:0000313" key="2">
    <source>
        <dbReference type="Proteomes" id="UP000001542"/>
    </source>
</evidence>
<evidence type="ECO:0000313" key="1">
    <source>
        <dbReference type="EMBL" id="EAY10975.1"/>
    </source>
</evidence>
<dbReference type="VEuPathDB" id="TrichDB:TVAG_446770"/>
<gene>
    <name evidence="1" type="ORF">TVAG_446770</name>
</gene>
<dbReference type="KEGG" id="tva:4768913"/>
<reference evidence="1" key="1">
    <citation type="submission" date="2006-10" db="EMBL/GenBank/DDBJ databases">
        <authorList>
            <person name="Amadeo P."/>
            <person name="Zhao Q."/>
            <person name="Wortman J."/>
            <person name="Fraser-Liggett C."/>
            <person name="Carlton J."/>
        </authorList>
    </citation>
    <scope>NUCLEOTIDE SEQUENCE</scope>
    <source>
        <strain evidence="1">G3</strain>
    </source>
</reference>
<organism evidence="1 2">
    <name type="scientific">Trichomonas vaginalis (strain ATCC PRA-98 / G3)</name>
    <dbReference type="NCBI Taxonomy" id="412133"/>
    <lineage>
        <taxon>Eukaryota</taxon>
        <taxon>Metamonada</taxon>
        <taxon>Parabasalia</taxon>
        <taxon>Trichomonadida</taxon>
        <taxon>Trichomonadidae</taxon>
        <taxon>Trichomonas</taxon>
    </lineage>
</organism>
<dbReference type="RefSeq" id="XP_001323198.1">
    <property type="nucleotide sequence ID" value="XM_001323163.1"/>
</dbReference>
<name>A2E8N6_TRIV3</name>
<dbReference type="Pfam" id="PF12796">
    <property type="entry name" value="Ank_2"/>
    <property type="match status" value="1"/>
</dbReference>
<dbReference type="EMBL" id="DS113328">
    <property type="protein sequence ID" value="EAY10975.1"/>
    <property type="molecule type" value="Genomic_DNA"/>
</dbReference>
<dbReference type="InParanoid" id="A2E8N6"/>